<protein>
    <submittedName>
        <fullName evidence="1">4480_t:CDS:1</fullName>
    </submittedName>
</protein>
<evidence type="ECO:0000313" key="2">
    <source>
        <dbReference type="Proteomes" id="UP000789525"/>
    </source>
</evidence>
<proteinExistence type="predicted"/>
<dbReference type="EMBL" id="CAJVPT010015811">
    <property type="protein sequence ID" value="CAG8614129.1"/>
    <property type="molecule type" value="Genomic_DNA"/>
</dbReference>
<gene>
    <name evidence="1" type="ORF">ACOLOM_LOCUS7108</name>
</gene>
<reference evidence="1" key="1">
    <citation type="submission" date="2021-06" db="EMBL/GenBank/DDBJ databases">
        <authorList>
            <person name="Kallberg Y."/>
            <person name="Tangrot J."/>
            <person name="Rosling A."/>
        </authorList>
    </citation>
    <scope>NUCLEOTIDE SEQUENCE</scope>
    <source>
        <strain evidence="1">CL356</strain>
    </source>
</reference>
<sequence length="346" mass="38400">MRSATSLTGYSKFPEVTFSGIQPTGIPHIGNFLGALSNWVSPQQTTSITKTALYTIVDLHALTVPQDPTQLRKNKVDMTISLLACGLDPATVLTYLVDLGTSTFRMCMDSKLYYANRMAKSQKKNVQSIEDADTSSGLCLGLLAYPVLQAADILLYKATHVPIGEDNVQHLELARDIAQKINKLYKQDIFPLPQPILAPAKRIMSLRDPTKKMSKSDPLEQSRINLNDLPSTIALKIKKATTDTIKGITYDPENRPAISNLVTIYAAVQGVDVEEIVEEHSASDTMKFKEALTNVLIEKLTPLQKEIERLKNEHGYVQQVLQEGNEKASLIANKNLDELYKLFGLR</sequence>
<name>A0ACA9MVF7_9GLOM</name>
<organism evidence="1 2">
    <name type="scientific">Acaulospora colombiana</name>
    <dbReference type="NCBI Taxonomy" id="27376"/>
    <lineage>
        <taxon>Eukaryota</taxon>
        <taxon>Fungi</taxon>
        <taxon>Fungi incertae sedis</taxon>
        <taxon>Mucoromycota</taxon>
        <taxon>Glomeromycotina</taxon>
        <taxon>Glomeromycetes</taxon>
        <taxon>Diversisporales</taxon>
        <taxon>Acaulosporaceae</taxon>
        <taxon>Acaulospora</taxon>
    </lineage>
</organism>
<accession>A0ACA9MVF7</accession>
<dbReference type="Proteomes" id="UP000789525">
    <property type="component" value="Unassembled WGS sequence"/>
</dbReference>
<keyword evidence="2" id="KW-1185">Reference proteome</keyword>
<evidence type="ECO:0000313" key="1">
    <source>
        <dbReference type="EMBL" id="CAG8614129.1"/>
    </source>
</evidence>
<comment type="caution">
    <text evidence="1">The sequence shown here is derived from an EMBL/GenBank/DDBJ whole genome shotgun (WGS) entry which is preliminary data.</text>
</comment>